<evidence type="ECO:0000313" key="3">
    <source>
        <dbReference type="Proteomes" id="UP001210231"/>
    </source>
</evidence>
<name>A0ABT4UHN9_9BACT</name>
<evidence type="ECO:0000313" key="2">
    <source>
        <dbReference type="EMBL" id="MDA3614362.1"/>
    </source>
</evidence>
<feature type="domain" description="Type 9 secretion system plug protein N-terminal" evidence="1">
    <location>
        <begin position="29"/>
        <end position="153"/>
    </location>
</feature>
<organism evidence="2 3">
    <name type="scientific">Polluticaenibacter yanchengensis</name>
    <dbReference type="NCBI Taxonomy" id="3014562"/>
    <lineage>
        <taxon>Bacteria</taxon>
        <taxon>Pseudomonadati</taxon>
        <taxon>Bacteroidota</taxon>
        <taxon>Chitinophagia</taxon>
        <taxon>Chitinophagales</taxon>
        <taxon>Chitinophagaceae</taxon>
        <taxon>Polluticaenibacter</taxon>
    </lineage>
</organism>
<sequence length="425" mass="49895">MRIWLLLLMVLGFSLEGNANVGEIRMNTIHTVKLFKDNDQITLPIIKLNEIESLELHFDDLSNNVKNFYYTLELCNADWQPAILSQMDYLKGFSQNRITTYRNSSIAETRYVHYQIKLPQNNMLPTRSGNYLLKVFLNGDTSQLAFTKPFMVVDPKVAVGAQIQLPFNQIFYKTHQKVVVNINTQALDVYNPQQQLRVVILQNNRWDDARTAAAPTFIRGKEFEYSNEDKFVFEAGKENRWIDLRSFRFLTERVRAVDKNTKPITILAAPDTIRAGIRYILYNDLNGQYEIAHLEGINNWWQTDYANVIFSFFGQNRTEEFNNRKIYLMGEFTNYDLTPENEMKWNEDINAFQTTKLLKNGFYNYFYVTTDKNGENPTMQFTEGNNWETENKYTILVYFKGFSGRHDELVGVNEINTRNFLNLLR</sequence>
<keyword evidence="3" id="KW-1185">Reference proteome</keyword>
<evidence type="ECO:0000259" key="1">
    <source>
        <dbReference type="Pfam" id="PF17116"/>
    </source>
</evidence>
<accession>A0ABT4UHN9</accession>
<dbReference type="Pfam" id="PF17116">
    <property type="entry name" value="T9SS_plug_1st"/>
    <property type="match status" value="1"/>
</dbReference>
<proteinExistence type="predicted"/>
<protein>
    <submittedName>
        <fullName evidence="2">DUF5103 domain-containing protein</fullName>
    </submittedName>
</protein>
<reference evidence="2 3" key="1">
    <citation type="submission" date="2022-12" db="EMBL/GenBank/DDBJ databases">
        <title>Chitinophagaceae gen. sp. nov., a new member of the family Chitinophagaceae, isolated from soil in a chemical factory.</title>
        <authorList>
            <person name="Ke Z."/>
        </authorList>
    </citation>
    <scope>NUCLEOTIDE SEQUENCE [LARGE SCALE GENOMIC DNA]</scope>
    <source>
        <strain evidence="2 3">LY-5</strain>
    </source>
</reference>
<dbReference type="EMBL" id="JAQGEF010000005">
    <property type="protein sequence ID" value="MDA3614362.1"/>
    <property type="molecule type" value="Genomic_DNA"/>
</dbReference>
<comment type="caution">
    <text evidence="2">The sequence shown here is derived from an EMBL/GenBank/DDBJ whole genome shotgun (WGS) entry which is preliminary data.</text>
</comment>
<dbReference type="InterPro" id="IPR031345">
    <property type="entry name" value="T9SS_Plug_N"/>
</dbReference>
<dbReference type="Proteomes" id="UP001210231">
    <property type="component" value="Unassembled WGS sequence"/>
</dbReference>
<gene>
    <name evidence="2" type="ORF">O3P16_06050</name>
</gene>
<dbReference type="RefSeq" id="WP_407030690.1">
    <property type="nucleotide sequence ID" value="NZ_JAQGEF010000005.1"/>
</dbReference>